<evidence type="ECO:0000313" key="2">
    <source>
        <dbReference type="EMBL" id="ANT45492.1"/>
    </source>
</evidence>
<evidence type="ECO:0008006" key="3">
    <source>
        <dbReference type="Google" id="ProtNLM"/>
    </source>
</evidence>
<accession>A0A1S5RHE0</accession>
<dbReference type="EMBL" id="KX119184">
    <property type="protein sequence ID" value="ANT45492.1"/>
    <property type="molecule type" value="Genomic_DNA"/>
</dbReference>
<reference evidence="2" key="1">
    <citation type="journal article" date="2017" name="Sci. Rep.">
        <title>Genomic structure and insertion sites of Helicobacter pylori prophages from various geographical origins.</title>
        <authorList>
            <person name="Vale F.F."/>
            <person name="Nunes A."/>
            <person name="Oleastro M."/>
            <person name="Gomes J.P."/>
            <person name="Sampaio D.A."/>
            <person name="Rocha R."/>
            <person name="Vitor J.M."/>
            <person name="Engstrand L."/>
            <person name="Pascoe B."/>
            <person name="Berthenet E."/>
            <person name="Sheppard S.K."/>
            <person name="Hitchings M.D."/>
            <person name="Megraud F."/>
            <person name="Vadivelu J."/>
            <person name="Lehours P."/>
        </authorList>
    </citation>
    <scope>NUCLEOTIDE SEQUENCE</scope>
</reference>
<organism evidence="2">
    <name type="scientific">Helicobacter phage SwC520G</name>
    <dbReference type="NCBI Taxonomy" id="1852686"/>
    <lineage>
        <taxon>Viruses</taxon>
    </lineage>
</organism>
<feature type="compositionally biased region" description="Polar residues" evidence="1">
    <location>
        <begin position="28"/>
        <end position="49"/>
    </location>
</feature>
<protein>
    <recommendedName>
        <fullName evidence="3">Hac prophage II protein</fullName>
    </recommendedName>
</protein>
<name>A0A1S5RHE0_9VIRU</name>
<proteinExistence type="predicted"/>
<evidence type="ECO:0000256" key="1">
    <source>
        <dbReference type="SAM" id="MobiDB-lite"/>
    </source>
</evidence>
<sequence>MRQKHETATSFNQLKEITQAIQAQQAQKTSVQTSANANNSEIESQSTLTPKARAHTKKGALNPTKRAFSERQRTAFRDHSQASANLCKTKTSHNANAFKTEQGLNSSLRAKQSDEALKQSLATTHQTNKKGGNNAKA</sequence>
<feature type="region of interest" description="Disordered" evidence="1">
    <location>
        <begin position="25"/>
        <end position="64"/>
    </location>
</feature>
<feature type="region of interest" description="Disordered" evidence="1">
    <location>
        <begin position="112"/>
        <end position="137"/>
    </location>
</feature>
<feature type="compositionally biased region" description="Polar residues" evidence="1">
    <location>
        <begin position="120"/>
        <end position="137"/>
    </location>
</feature>